<evidence type="ECO:0000256" key="2">
    <source>
        <dbReference type="SAM" id="SignalP"/>
    </source>
</evidence>
<proteinExistence type="predicted"/>
<dbReference type="AlphaFoldDB" id="A0A6M2DX70"/>
<protein>
    <submittedName>
        <fullName evidence="3">Putative secreted protein</fullName>
    </submittedName>
</protein>
<organism evidence="3">
    <name type="scientific">Xenopsylla cheopis</name>
    <name type="common">Oriental rat flea</name>
    <name type="synonym">Pulex cheopis</name>
    <dbReference type="NCBI Taxonomy" id="163159"/>
    <lineage>
        <taxon>Eukaryota</taxon>
        <taxon>Metazoa</taxon>
        <taxon>Ecdysozoa</taxon>
        <taxon>Arthropoda</taxon>
        <taxon>Hexapoda</taxon>
        <taxon>Insecta</taxon>
        <taxon>Pterygota</taxon>
        <taxon>Neoptera</taxon>
        <taxon>Endopterygota</taxon>
        <taxon>Siphonaptera</taxon>
        <taxon>Pulicidae</taxon>
        <taxon>Xenopsyllinae</taxon>
        <taxon>Xenopsylla</taxon>
    </lineage>
</organism>
<evidence type="ECO:0000313" key="3">
    <source>
        <dbReference type="EMBL" id="NOV50584.1"/>
    </source>
</evidence>
<sequence length="260" mass="30485">MTKLIVILLCSLISKGFTIDSSQKNVETQNGVRNDDQVNNKFEIGKPYEIISHNLNKNSLAHIIWNNFDDFKEKLLTHPRFSRSIHTENHNDIESEDHGVNKNDTLVEKKKRHHKSKNNVDKIGRNKHNKSQHNNIDETSKKIKTNKHKTVRKRFNDKNHINKENKFATKNVQQQQTQQRKRKHRNIADKNKNLKNLEIVKIPKSKSNSIKVDDRAEFLETNKKVNDYKVLSPFLFSSFWDTDCPEGQKKDAAGKCRIVW</sequence>
<keyword evidence="2" id="KW-0732">Signal</keyword>
<dbReference type="EMBL" id="GIIL01006858">
    <property type="protein sequence ID" value="NOV50584.1"/>
    <property type="molecule type" value="Transcribed_RNA"/>
</dbReference>
<accession>A0A6M2DX70</accession>
<evidence type="ECO:0000256" key="1">
    <source>
        <dbReference type="SAM" id="MobiDB-lite"/>
    </source>
</evidence>
<name>A0A6M2DX70_XENCH</name>
<reference evidence="3" key="1">
    <citation type="submission" date="2020-03" db="EMBL/GenBank/DDBJ databases">
        <title>Transcriptomic Profiling of the Digestive Tract of the Rat Flea, Xenopsylla cheopis, Following Blood Feeding and Infection with Yersinia pestis.</title>
        <authorList>
            <person name="Bland D.M."/>
            <person name="Martens C.A."/>
            <person name="Virtaneva K."/>
            <person name="Kanakabandi K."/>
            <person name="Long D."/>
            <person name="Rosenke R."/>
            <person name="Saturday G.A."/>
            <person name="Hoyt F.H."/>
            <person name="Bruno D.P."/>
            <person name="Ribeiro J.M.C."/>
            <person name="Hinnebusch J."/>
        </authorList>
    </citation>
    <scope>NUCLEOTIDE SEQUENCE</scope>
</reference>
<feature type="signal peptide" evidence="2">
    <location>
        <begin position="1"/>
        <end position="18"/>
    </location>
</feature>
<feature type="chain" id="PRO_5026991126" evidence="2">
    <location>
        <begin position="19"/>
        <end position="260"/>
    </location>
</feature>
<feature type="region of interest" description="Disordered" evidence="1">
    <location>
        <begin position="108"/>
        <end position="147"/>
    </location>
</feature>